<keyword evidence="1" id="KW-0732">Signal</keyword>
<reference evidence="2 4" key="2">
    <citation type="submission" date="2024-03" db="EMBL/GenBank/DDBJ databases">
        <authorList>
            <person name="Alaster D. Moffat"/>
            <person name="Govind Chandra"/>
            <person name="Andrew W. Truman"/>
        </authorList>
    </citation>
    <scope>NUCLEOTIDE SEQUENCE [LARGE SCALE GENOMIC DNA]</scope>
    <source>
        <strain evidence="2">PS652</strain>
    </source>
</reference>
<organism evidence="3">
    <name type="scientific">Pseudomonas fluorescens</name>
    <dbReference type="NCBI Taxonomy" id="294"/>
    <lineage>
        <taxon>Bacteria</taxon>
        <taxon>Pseudomonadati</taxon>
        <taxon>Pseudomonadota</taxon>
        <taxon>Gammaproteobacteria</taxon>
        <taxon>Pseudomonadales</taxon>
        <taxon>Pseudomonadaceae</taxon>
        <taxon>Pseudomonas</taxon>
    </lineage>
</organism>
<evidence type="ECO:0000256" key="1">
    <source>
        <dbReference type="SAM" id="SignalP"/>
    </source>
</evidence>
<evidence type="ECO:0008006" key="5">
    <source>
        <dbReference type="Google" id="ProtNLM"/>
    </source>
</evidence>
<dbReference type="EMBL" id="OZ024668">
    <property type="protein sequence ID" value="CAK9890630.1"/>
    <property type="molecule type" value="Genomic_DNA"/>
</dbReference>
<evidence type="ECO:0000313" key="4">
    <source>
        <dbReference type="Proteomes" id="UP000326595"/>
    </source>
</evidence>
<name>A0A5E6TI78_PSEFL</name>
<sequence precursor="true">MKAIPLLILGLTGLQLSQTAHADECRLLSSPDVLDYGTLDRSRLNPQQASLALPGQTTQISLSCNSDQDLSLFFRADALDNERWRLAEGSHYRLRASNAAVDGESVELGLLAHPGAVPGPASANLDWRPQQGLVPVRAGQPLRGRTLTLTLTVDAELAAAAFNVRDVIQSSSNGQLHAPASDTSTHLALQWQIRPAACTPHLSNNGVVNYGKISAQSLNAEKRTRLPTRQLNLSISCDSPARYALLMHDNRDGTSLVNSMVFYGLGRDASSNPIGLYEVVFDPQDVSADQLPVVYLTQSTGGGTYWSNASSLKNSIASTTLLAFTDEDNSTKGPVPFRNFNTTINIQPVIAPTQDLDLRQDIPLDGSATIEIIYL</sequence>
<dbReference type="Pfam" id="PF06551">
    <property type="entry name" value="DUF1120"/>
    <property type="match status" value="1"/>
</dbReference>
<proteinExistence type="predicted"/>
<accession>A0A5E6TI78</accession>
<dbReference type="InterPro" id="IPR010546">
    <property type="entry name" value="DUF1120"/>
</dbReference>
<protein>
    <recommendedName>
        <fullName evidence="5">DUF1120 domain-containing protein</fullName>
    </recommendedName>
</protein>
<dbReference type="AlphaFoldDB" id="A0A5E6TI78"/>
<reference evidence="3" key="1">
    <citation type="submission" date="2019-09" db="EMBL/GenBank/DDBJ databases">
        <authorList>
            <person name="Chandra G."/>
            <person name="Truman W A."/>
        </authorList>
    </citation>
    <scope>NUCLEOTIDE SEQUENCE [LARGE SCALE GENOMIC DNA]</scope>
    <source>
        <strain evidence="3">PS652</strain>
    </source>
</reference>
<gene>
    <name evidence="3" type="ORF">PS652_02840</name>
    <name evidence="2" type="ORF">PS652_03479</name>
</gene>
<dbReference type="RefSeq" id="WP_038996468.1">
    <property type="nucleotide sequence ID" value="NZ_OZ024668.1"/>
</dbReference>
<feature type="signal peptide" evidence="1">
    <location>
        <begin position="1"/>
        <end position="22"/>
    </location>
</feature>
<dbReference type="EMBL" id="CABVHG010000015">
    <property type="protein sequence ID" value="VVM91987.1"/>
    <property type="molecule type" value="Genomic_DNA"/>
</dbReference>
<evidence type="ECO:0000313" key="2">
    <source>
        <dbReference type="EMBL" id="CAK9890630.1"/>
    </source>
</evidence>
<feature type="chain" id="PRO_5022775634" description="DUF1120 domain-containing protein" evidence="1">
    <location>
        <begin position="23"/>
        <end position="375"/>
    </location>
</feature>
<evidence type="ECO:0000313" key="3">
    <source>
        <dbReference type="EMBL" id="VVM91987.1"/>
    </source>
</evidence>
<dbReference type="Proteomes" id="UP000326595">
    <property type="component" value="Chromosome"/>
</dbReference>